<organism evidence="3">
    <name type="scientific">Turicibacter sanguinis</name>
    <dbReference type="NCBI Taxonomy" id="154288"/>
    <lineage>
        <taxon>Bacteria</taxon>
        <taxon>Bacillati</taxon>
        <taxon>Bacillota</taxon>
        <taxon>Erysipelotrichia</taxon>
        <taxon>Erysipelotrichales</taxon>
        <taxon>Turicibacteraceae</taxon>
        <taxon>Turicibacter</taxon>
    </lineage>
</organism>
<sequence>MSKVCKKCSQQFEVKTTSIQSGLGTLTVIIEGITIYVCPKCGDTILQSTDALVLQKFKETLDYERSEVTLKEKEEGPEILTLPEVAKMLRVSHQTIYNMIRDGRLKGYKVGREWRFLKKDMDDYLLRLQ</sequence>
<dbReference type="EMBL" id="WMQE01000014">
    <property type="protein sequence ID" value="MTK21262.1"/>
    <property type="molecule type" value="Genomic_DNA"/>
</dbReference>
<comment type="caution">
    <text evidence="3">The sequence shown here is derived from an EMBL/GenBank/DDBJ whole genome shotgun (WGS) entry which is preliminary data.</text>
</comment>
<dbReference type="InterPro" id="IPR009061">
    <property type="entry name" value="DNA-bd_dom_put_sf"/>
</dbReference>
<evidence type="ECO:0000313" key="4">
    <source>
        <dbReference type="Proteomes" id="UP000487649"/>
    </source>
</evidence>
<dbReference type="SUPFAM" id="SSF46955">
    <property type="entry name" value="Putative DNA-binding domain"/>
    <property type="match status" value="1"/>
</dbReference>
<evidence type="ECO:0000313" key="3">
    <source>
        <dbReference type="EMBL" id="MTL93096.1"/>
    </source>
</evidence>
<feature type="domain" description="Helix-turn-helix" evidence="1">
    <location>
        <begin position="80"/>
        <end position="127"/>
    </location>
</feature>
<evidence type="ECO:0000259" key="1">
    <source>
        <dbReference type="Pfam" id="PF12728"/>
    </source>
</evidence>
<dbReference type="NCBIfam" id="TIGR01764">
    <property type="entry name" value="excise"/>
    <property type="match status" value="1"/>
</dbReference>
<dbReference type="InterPro" id="IPR010093">
    <property type="entry name" value="SinI_DNA-bd"/>
</dbReference>
<dbReference type="NCBIfam" id="TIGR03831">
    <property type="entry name" value="YgiT_finger"/>
    <property type="match status" value="1"/>
</dbReference>
<dbReference type="GeneID" id="60057310"/>
<gene>
    <name evidence="3" type="ORF">GMA64_00960</name>
    <name evidence="2" type="ORF">GMA92_07500</name>
</gene>
<dbReference type="RefSeq" id="WP_006784278.1">
    <property type="nucleotide sequence ID" value="NZ_CABJBH010000005.1"/>
</dbReference>
<protein>
    <submittedName>
        <fullName evidence="3">Helix-turn-helix domain-containing protein</fullName>
    </submittedName>
</protein>
<dbReference type="EMBL" id="WMQV01000001">
    <property type="protein sequence ID" value="MTL93096.1"/>
    <property type="molecule type" value="Genomic_DNA"/>
</dbReference>
<dbReference type="InterPro" id="IPR041657">
    <property type="entry name" value="HTH_17"/>
</dbReference>
<name>A0A6I3NGT0_9FIRM</name>
<evidence type="ECO:0000313" key="2">
    <source>
        <dbReference type="EMBL" id="MTK21262.1"/>
    </source>
</evidence>
<dbReference type="Pfam" id="PF12728">
    <property type="entry name" value="HTH_17"/>
    <property type="match status" value="1"/>
</dbReference>
<reference evidence="3 4" key="1">
    <citation type="journal article" date="2019" name="Nat. Med.">
        <title>A library of human gut bacterial isolates paired with longitudinal multiomics data enables mechanistic microbiome research.</title>
        <authorList>
            <person name="Poyet M."/>
            <person name="Groussin M."/>
            <person name="Gibbons S.M."/>
            <person name="Avila-Pacheco J."/>
            <person name="Jiang X."/>
            <person name="Kearney S.M."/>
            <person name="Perrotta A.R."/>
            <person name="Berdy B."/>
            <person name="Zhao S."/>
            <person name="Lieberman T.D."/>
            <person name="Swanson P.K."/>
            <person name="Smith M."/>
            <person name="Roesemann S."/>
            <person name="Alexander J.E."/>
            <person name="Rich S.A."/>
            <person name="Livny J."/>
            <person name="Vlamakis H."/>
            <person name="Clish C."/>
            <person name="Bullock K."/>
            <person name="Deik A."/>
            <person name="Scott J."/>
            <person name="Pierce K.A."/>
            <person name="Xavier R.J."/>
            <person name="Alm E.J."/>
        </authorList>
    </citation>
    <scope>NUCLEOTIDE SEQUENCE</scope>
    <source>
        <strain evidence="3">BIOML-A179</strain>
        <strain evidence="2 4">BIOML-A198</strain>
    </source>
</reference>
<dbReference type="InterPro" id="IPR022453">
    <property type="entry name" value="Znf_MqsA-type"/>
</dbReference>
<dbReference type="GO" id="GO:0003677">
    <property type="term" value="F:DNA binding"/>
    <property type="evidence" value="ECO:0007669"/>
    <property type="project" value="InterPro"/>
</dbReference>
<dbReference type="AlphaFoldDB" id="A0A6I3NGT0"/>
<accession>A0A6I3NGT0</accession>
<dbReference type="Proteomes" id="UP000487649">
    <property type="component" value="Unassembled WGS sequence"/>
</dbReference>
<proteinExistence type="predicted"/>